<accession>A0A0S3QVR6</accession>
<sequence length="275" mass="30785">MRFLYLILLGLAVGYFVTGLWAFKMSPKKCEAMFLAHSSSRHQNEKIVDRVNISDILTTNNVFGALVETKNRIKRKKVPVKLAKGSTLKGYNLVGIVTGNNPMALLKKGNESVQVVTFDLPLENDWYLSRVENDKVVLMNKRTGERVSFKLEVLKKDYNNSLNKPESGGLEKIKISKKEALEQAKDMNRLLTKIRLVPAFEKGKAIGYKVAWVARGSIFDKLGLKPGDVVVSINGESVQNIKGLLRMYSSIGEMDSVVVEVLRNGRLNTLVIDLE</sequence>
<dbReference type="InterPro" id="IPR041489">
    <property type="entry name" value="PDZ_6"/>
</dbReference>
<evidence type="ECO:0000313" key="2">
    <source>
        <dbReference type="EMBL" id="BAT72417.1"/>
    </source>
</evidence>
<dbReference type="InterPro" id="IPR036034">
    <property type="entry name" value="PDZ_sf"/>
</dbReference>
<dbReference type="RefSeq" id="WP_068550581.1">
    <property type="nucleotide sequence ID" value="NZ_AP013035.1"/>
</dbReference>
<dbReference type="Gene3D" id="2.30.42.10">
    <property type="match status" value="1"/>
</dbReference>
<dbReference type="STRING" id="1298851.TST_1633"/>
<proteinExistence type="predicted"/>
<keyword evidence="3" id="KW-1185">Reference proteome</keyword>
<gene>
    <name evidence="2" type="primary">gspC</name>
    <name evidence="2" type="ORF">TST_1633</name>
</gene>
<dbReference type="EMBL" id="AP013035">
    <property type="protein sequence ID" value="BAT72417.1"/>
    <property type="molecule type" value="Genomic_DNA"/>
</dbReference>
<name>A0A0S3QVR6_THET7</name>
<dbReference type="AlphaFoldDB" id="A0A0S3QVR6"/>
<dbReference type="KEGG" id="ttk:TST_1633"/>
<dbReference type="Pfam" id="PF17820">
    <property type="entry name" value="PDZ_6"/>
    <property type="match status" value="1"/>
</dbReference>
<feature type="domain" description="PDZ" evidence="1">
    <location>
        <begin position="210"/>
        <end position="247"/>
    </location>
</feature>
<evidence type="ECO:0000259" key="1">
    <source>
        <dbReference type="Pfam" id="PF17820"/>
    </source>
</evidence>
<dbReference type="OrthoDB" id="11734at2"/>
<organism evidence="2 3">
    <name type="scientific">Thermosulfidibacter takaii (strain DSM 17441 / JCM 13301 / NBRC 103674 / ABI70S6)</name>
    <dbReference type="NCBI Taxonomy" id="1298851"/>
    <lineage>
        <taxon>Bacteria</taxon>
        <taxon>Pseudomonadati</taxon>
        <taxon>Thermosulfidibacterota</taxon>
        <taxon>Thermosulfidibacteria</taxon>
        <taxon>Thermosulfidibacterales</taxon>
        <taxon>Thermosulfidibacteraceae</taxon>
    </lineage>
</organism>
<dbReference type="SUPFAM" id="SSF50156">
    <property type="entry name" value="PDZ domain-like"/>
    <property type="match status" value="1"/>
</dbReference>
<reference evidence="3" key="1">
    <citation type="journal article" date="2018" name="Science">
        <title>A primordial and reversible TCA cycle in a facultatively chemolithoautotrophic thermophile.</title>
        <authorList>
            <person name="Nunoura T."/>
            <person name="Chikaraishi Y."/>
            <person name="Izaki R."/>
            <person name="Suwa T."/>
            <person name="Sato T."/>
            <person name="Harada T."/>
            <person name="Mori K."/>
            <person name="Kato Y."/>
            <person name="Miyazaki M."/>
            <person name="Shimamura S."/>
            <person name="Yanagawa K."/>
            <person name="Shuto A."/>
            <person name="Ohkouchi N."/>
            <person name="Fujita N."/>
            <person name="Takaki Y."/>
            <person name="Atomi H."/>
            <person name="Takai K."/>
        </authorList>
    </citation>
    <scope>NUCLEOTIDE SEQUENCE [LARGE SCALE GENOMIC DNA]</scope>
    <source>
        <strain evidence="3">DSM 17441 / JCM 13301 / NBRC 103674 / ABI70S6</strain>
    </source>
</reference>
<evidence type="ECO:0000313" key="3">
    <source>
        <dbReference type="Proteomes" id="UP000063234"/>
    </source>
</evidence>
<protein>
    <submittedName>
        <fullName evidence="2">General secretion pathway protein C</fullName>
    </submittedName>
</protein>
<dbReference type="Proteomes" id="UP000063234">
    <property type="component" value="Chromosome"/>
</dbReference>